<gene>
    <name evidence="1" type="ORF">WR25_03584</name>
</gene>
<dbReference type="Proteomes" id="UP000218231">
    <property type="component" value="Unassembled WGS sequence"/>
</dbReference>
<protein>
    <submittedName>
        <fullName evidence="1">Uncharacterized protein</fullName>
    </submittedName>
</protein>
<comment type="caution">
    <text evidence="1">The sequence shown here is derived from an EMBL/GenBank/DDBJ whole genome shotgun (WGS) entry which is preliminary data.</text>
</comment>
<evidence type="ECO:0000313" key="1">
    <source>
        <dbReference type="EMBL" id="PAV85287.1"/>
    </source>
</evidence>
<proteinExistence type="predicted"/>
<dbReference type="AlphaFoldDB" id="A0A2A2LGV7"/>
<sequence>MVEIDAPQVNHKLLAEFSKSLAKLTEVFVNWRLWKEMCSVAVCVMSMANVMSIPKSLISSTRRFSAASDSRREGRKRSS</sequence>
<evidence type="ECO:0000313" key="2">
    <source>
        <dbReference type="Proteomes" id="UP000218231"/>
    </source>
</evidence>
<reference evidence="1 2" key="1">
    <citation type="journal article" date="2017" name="Curr. Biol.">
        <title>Genome architecture and evolution of a unichromosomal asexual nematode.</title>
        <authorList>
            <person name="Fradin H."/>
            <person name="Zegar C."/>
            <person name="Gutwein M."/>
            <person name="Lucas J."/>
            <person name="Kovtun M."/>
            <person name="Corcoran D."/>
            <person name="Baugh L.R."/>
            <person name="Kiontke K."/>
            <person name="Gunsalus K."/>
            <person name="Fitch D.H."/>
            <person name="Piano F."/>
        </authorList>
    </citation>
    <scope>NUCLEOTIDE SEQUENCE [LARGE SCALE GENOMIC DNA]</scope>
    <source>
        <strain evidence="1">PF1309</strain>
    </source>
</reference>
<organism evidence="1 2">
    <name type="scientific">Diploscapter pachys</name>
    <dbReference type="NCBI Taxonomy" id="2018661"/>
    <lineage>
        <taxon>Eukaryota</taxon>
        <taxon>Metazoa</taxon>
        <taxon>Ecdysozoa</taxon>
        <taxon>Nematoda</taxon>
        <taxon>Chromadorea</taxon>
        <taxon>Rhabditida</taxon>
        <taxon>Rhabditina</taxon>
        <taxon>Rhabditomorpha</taxon>
        <taxon>Rhabditoidea</taxon>
        <taxon>Rhabditidae</taxon>
        <taxon>Diploscapter</taxon>
    </lineage>
</organism>
<name>A0A2A2LGV7_9BILA</name>
<keyword evidence="2" id="KW-1185">Reference proteome</keyword>
<dbReference type="EMBL" id="LIAE01006789">
    <property type="protein sequence ID" value="PAV85287.1"/>
    <property type="molecule type" value="Genomic_DNA"/>
</dbReference>
<accession>A0A2A2LGV7</accession>